<dbReference type="STRING" id="1454373.ACMU_13695"/>
<comment type="caution">
    <text evidence="1">The sequence shown here is derived from an EMBL/GenBank/DDBJ whole genome shotgun (WGS) entry which is preliminary data.</text>
</comment>
<evidence type="ECO:0000313" key="2">
    <source>
        <dbReference type="Proteomes" id="UP000026249"/>
    </source>
</evidence>
<dbReference type="EMBL" id="JFKE01000004">
    <property type="protein sequence ID" value="KAJ55735.1"/>
    <property type="molecule type" value="Genomic_DNA"/>
</dbReference>
<dbReference type="Proteomes" id="UP000026249">
    <property type="component" value="Unassembled WGS sequence"/>
</dbReference>
<protein>
    <submittedName>
        <fullName evidence="1">Uncharacterized protein</fullName>
    </submittedName>
</protein>
<keyword evidence="2" id="KW-1185">Reference proteome</keyword>
<gene>
    <name evidence="1" type="ORF">ACMU_13695</name>
</gene>
<proteinExistence type="predicted"/>
<name>A0A037ZGZ9_9RHOB</name>
<dbReference type="RefSeq" id="WP_152544598.1">
    <property type="nucleotide sequence ID" value="NZ_JFKE01000004.1"/>
</dbReference>
<dbReference type="OrthoDB" id="7872837at2"/>
<accession>A0A037ZGZ9</accession>
<evidence type="ECO:0000313" key="1">
    <source>
        <dbReference type="EMBL" id="KAJ55735.1"/>
    </source>
</evidence>
<reference evidence="1 2" key="1">
    <citation type="submission" date="2014-03" db="EMBL/GenBank/DDBJ databases">
        <title>Draft Genome Sequence of Actibacterium mucosum KCTC 23349, a Marine Alphaproteobacterium with Complex Ionic Requirements Isolated from Mediterranean Seawater at Malvarrosa Beach, Valencia, Spain.</title>
        <authorList>
            <person name="Arahal D.R."/>
            <person name="Shao Z."/>
            <person name="Lai Q."/>
            <person name="Pujalte M.J."/>
        </authorList>
    </citation>
    <scope>NUCLEOTIDE SEQUENCE [LARGE SCALE GENOMIC DNA]</scope>
    <source>
        <strain evidence="1 2">KCTC 23349</strain>
    </source>
</reference>
<sequence length="123" mass="13426">MGALFCVATGAYALPNTPSERLRAFADCAGRFSALEEHQRLFDGPLSAQTARQVQFLNDLIAAMLPDAQETGREVLSWRIDAKFAQAALLQQAVFGTDNRRANRAQVLATQYIQGCRSLLPGV</sequence>
<organism evidence="1 2">
    <name type="scientific">Actibacterium mucosum KCTC 23349</name>
    <dbReference type="NCBI Taxonomy" id="1454373"/>
    <lineage>
        <taxon>Bacteria</taxon>
        <taxon>Pseudomonadati</taxon>
        <taxon>Pseudomonadota</taxon>
        <taxon>Alphaproteobacteria</taxon>
        <taxon>Rhodobacterales</taxon>
        <taxon>Roseobacteraceae</taxon>
        <taxon>Actibacterium</taxon>
    </lineage>
</organism>
<dbReference type="AlphaFoldDB" id="A0A037ZGZ9"/>